<evidence type="ECO:0000256" key="1">
    <source>
        <dbReference type="ARBA" id="ARBA00005662"/>
    </source>
</evidence>
<feature type="transmembrane region" description="Helical" evidence="2">
    <location>
        <begin position="5"/>
        <end position="25"/>
    </location>
</feature>
<dbReference type="OrthoDB" id="9810906at2"/>
<dbReference type="AlphaFoldDB" id="A0A2N5HVG6"/>
<dbReference type="SUPFAM" id="SSF56300">
    <property type="entry name" value="Metallo-dependent phosphatases"/>
    <property type="match status" value="1"/>
</dbReference>
<sequence>MRKKVILPSILIIFCSIAIAVFLIFEQKQSSIQETKIYRVQKHSLRPIFDVKRDHLTVKITIGAIGDILIHNPVYQDAFNGAGYNFDAMFEPVKSMLEKPDILTANQESILGGSELGLSGYPMFNSPHQVADALVHTGVDIVSTANNHSLDRGEKGIRSESAYLEQIGLPHVGSFIDEADHQKLRIINKNGIRIAFLSYTYGTNGIHIPKGKNFLVNIIDKNAMKEEIHRAKSNADVVVMSLHWGKEYQRIPTKDQKDLAQFLANEGADIIFGSHPHVLQPMEWIKTKDGRKSFVIYSLGNFISAQHGDYKDIGGLATIDIIKQFSNNNSKLEMTNPVFTPTYVSNQKNHHFGIVPLDKAENYGLANAKAKYNEIQHHMYQWLKD</sequence>
<proteinExistence type="inferred from homology"/>
<keyword evidence="5" id="KW-1185">Reference proteome</keyword>
<name>A0A2N5HVG6_9BACI</name>
<dbReference type="Gene3D" id="3.60.21.10">
    <property type="match status" value="1"/>
</dbReference>
<evidence type="ECO:0000313" key="4">
    <source>
        <dbReference type="EMBL" id="PLS09514.1"/>
    </source>
</evidence>
<dbReference type="EMBL" id="PGVE01000012">
    <property type="protein sequence ID" value="PLS09514.1"/>
    <property type="molecule type" value="Genomic_DNA"/>
</dbReference>
<evidence type="ECO:0000256" key="2">
    <source>
        <dbReference type="SAM" id="Phobius"/>
    </source>
</evidence>
<evidence type="ECO:0000259" key="3">
    <source>
        <dbReference type="SMART" id="SM00854"/>
    </source>
</evidence>
<dbReference type="InterPro" id="IPR052169">
    <property type="entry name" value="CW_Biosynth-Accessory"/>
</dbReference>
<protein>
    <submittedName>
        <fullName evidence="4">Capsular biosynthesis protein</fullName>
    </submittedName>
</protein>
<feature type="domain" description="Capsule synthesis protein CapA" evidence="3">
    <location>
        <begin position="61"/>
        <end position="306"/>
    </location>
</feature>
<dbReference type="Pfam" id="PF09587">
    <property type="entry name" value="PGA_cap"/>
    <property type="match status" value="1"/>
</dbReference>
<dbReference type="InterPro" id="IPR019079">
    <property type="entry name" value="Capsule_synth_CapA"/>
</dbReference>
<dbReference type="RefSeq" id="WP_101646098.1">
    <property type="nucleotide sequence ID" value="NZ_PGVE01000012.1"/>
</dbReference>
<dbReference type="PANTHER" id="PTHR33393">
    <property type="entry name" value="POLYGLUTAMINE SYNTHESIS ACCESSORY PROTEIN RV0574C-RELATED"/>
    <property type="match status" value="1"/>
</dbReference>
<keyword evidence="2" id="KW-0812">Transmembrane</keyword>
<gene>
    <name evidence="4" type="ORF">CVD27_01350</name>
</gene>
<dbReference type="InterPro" id="IPR029052">
    <property type="entry name" value="Metallo-depent_PP-like"/>
</dbReference>
<dbReference type="PANTHER" id="PTHR33393:SF12">
    <property type="entry name" value="CAPSULE BIOSYNTHESIS PROTEIN CAPA"/>
    <property type="match status" value="1"/>
</dbReference>
<keyword evidence="2" id="KW-0472">Membrane</keyword>
<evidence type="ECO:0000313" key="5">
    <source>
        <dbReference type="Proteomes" id="UP000234950"/>
    </source>
</evidence>
<reference evidence="4 5" key="1">
    <citation type="submission" date="2017-11" db="EMBL/GenBank/DDBJ databases">
        <title>Comparitive Functional Genomics of Dry Heat Resistant strains isolated from the Viking Spacecraft.</title>
        <authorList>
            <person name="Seuylemezian A."/>
            <person name="Cooper K."/>
            <person name="Vaishampayan P."/>
        </authorList>
    </citation>
    <scope>NUCLEOTIDE SEQUENCE [LARGE SCALE GENOMIC DNA]</scope>
    <source>
        <strain evidence="4 5">V32-6</strain>
    </source>
</reference>
<dbReference type="Proteomes" id="UP000234950">
    <property type="component" value="Unassembled WGS sequence"/>
</dbReference>
<keyword evidence="2" id="KW-1133">Transmembrane helix</keyword>
<comment type="similarity">
    <text evidence="1">Belongs to the CapA family.</text>
</comment>
<accession>A0A2N5HVG6</accession>
<dbReference type="SMART" id="SM00854">
    <property type="entry name" value="PGA_cap"/>
    <property type="match status" value="1"/>
</dbReference>
<dbReference type="CDD" id="cd07381">
    <property type="entry name" value="MPP_CapA"/>
    <property type="match status" value="1"/>
</dbReference>
<organism evidence="4 5">
    <name type="scientific">Neobacillus cucumis</name>
    <dbReference type="NCBI Taxonomy" id="1740721"/>
    <lineage>
        <taxon>Bacteria</taxon>
        <taxon>Bacillati</taxon>
        <taxon>Bacillota</taxon>
        <taxon>Bacilli</taxon>
        <taxon>Bacillales</taxon>
        <taxon>Bacillaceae</taxon>
        <taxon>Neobacillus</taxon>
    </lineage>
</organism>
<comment type="caution">
    <text evidence="4">The sequence shown here is derived from an EMBL/GenBank/DDBJ whole genome shotgun (WGS) entry which is preliminary data.</text>
</comment>